<name>A0A1C7LZ41_GRIFR</name>
<keyword evidence="2" id="KW-1185">Reference proteome</keyword>
<evidence type="ECO:0000313" key="2">
    <source>
        <dbReference type="Proteomes" id="UP000092993"/>
    </source>
</evidence>
<dbReference type="EMBL" id="LUGG01000015">
    <property type="protein sequence ID" value="OBZ69970.1"/>
    <property type="molecule type" value="Genomic_DNA"/>
</dbReference>
<organism evidence="1 2">
    <name type="scientific">Grifola frondosa</name>
    <name type="common">Maitake</name>
    <name type="synonym">Polyporus frondosus</name>
    <dbReference type="NCBI Taxonomy" id="5627"/>
    <lineage>
        <taxon>Eukaryota</taxon>
        <taxon>Fungi</taxon>
        <taxon>Dikarya</taxon>
        <taxon>Basidiomycota</taxon>
        <taxon>Agaricomycotina</taxon>
        <taxon>Agaricomycetes</taxon>
        <taxon>Polyporales</taxon>
        <taxon>Grifolaceae</taxon>
        <taxon>Grifola</taxon>
    </lineage>
</organism>
<proteinExistence type="predicted"/>
<gene>
    <name evidence="1" type="ORF">A0H81_10477</name>
</gene>
<dbReference type="Proteomes" id="UP000092993">
    <property type="component" value="Unassembled WGS sequence"/>
</dbReference>
<comment type="caution">
    <text evidence="1">The sequence shown here is derived from an EMBL/GenBank/DDBJ whole genome shotgun (WGS) entry which is preliminary data.</text>
</comment>
<sequence>MESFGALGVEAIRRSKLSDGGLVVLSRVHFRMEYEVENSSHCSKDGGVRSAMTQVRMCWQSPKSTIDLRGTSFHAFGCPRYRMVLEDALMELVKDIRGDALEDIAVRFFSSCSLSNDALNVIGIPHG</sequence>
<protein>
    <submittedName>
        <fullName evidence="1">Uncharacterized protein</fullName>
    </submittedName>
</protein>
<accession>A0A1C7LZ41</accession>
<reference evidence="1 2" key="1">
    <citation type="submission" date="2016-03" db="EMBL/GenBank/DDBJ databases">
        <title>Whole genome sequencing of Grifola frondosa 9006-11.</title>
        <authorList>
            <person name="Min B."/>
            <person name="Park H."/>
            <person name="Kim J.-G."/>
            <person name="Cho H."/>
            <person name="Oh Y.-L."/>
            <person name="Kong W.-S."/>
            <person name="Choi I.-G."/>
        </authorList>
    </citation>
    <scope>NUCLEOTIDE SEQUENCE [LARGE SCALE GENOMIC DNA]</scope>
    <source>
        <strain evidence="1 2">9006-11</strain>
    </source>
</reference>
<dbReference type="AlphaFoldDB" id="A0A1C7LZ41"/>
<evidence type="ECO:0000313" key="1">
    <source>
        <dbReference type="EMBL" id="OBZ69970.1"/>
    </source>
</evidence>